<evidence type="ECO:0008006" key="4">
    <source>
        <dbReference type="Google" id="ProtNLM"/>
    </source>
</evidence>
<keyword evidence="3" id="KW-1185">Reference proteome</keyword>
<feature type="transmembrane region" description="Helical" evidence="1">
    <location>
        <begin position="41"/>
        <end position="59"/>
    </location>
</feature>
<dbReference type="RefSeq" id="WP_074569063.1">
    <property type="nucleotide sequence ID" value="NZ_BLVV01000011.1"/>
</dbReference>
<evidence type="ECO:0000256" key="1">
    <source>
        <dbReference type="SAM" id="Phobius"/>
    </source>
</evidence>
<reference evidence="2 3" key="1">
    <citation type="submission" date="2020-05" db="EMBL/GenBank/DDBJ databases">
        <title>Genetic diversity of Pseudomonas cichorii.</title>
        <authorList>
            <person name="Tani S."/>
            <person name="Yagi H."/>
            <person name="Hashimoto S."/>
            <person name="Iiyama K."/>
            <person name="Furuya N."/>
        </authorList>
    </citation>
    <scope>NUCLEOTIDE SEQUENCE [LARGE SCALE GENOMIC DNA]</scope>
    <source>
        <strain evidence="2 3">LMG 2162</strain>
    </source>
</reference>
<evidence type="ECO:0000313" key="3">
    <source>
        <dbReference type="Proteomes" id="UP000614982"/>
    </source>
</evidence>
<organism evidence="2 3">
    <name type="scientific">Pseudomonas cichorii</name>
    <dbReference type="NCBI Taxonomy" id="36746"/>
    <lineage>
        <taxon>Bacteria</taxon>
        <taxon>Pseudomonadati</taxon>
        <taxon>Pseudomonadota</taxon>
        <taxon>Gammaproteobacteria</taxon>
        <taxon>Pseudomonadales</taxon>
        <taxon>Pseudomonadaceae</taxon>
        <taxon>Pseudomonas</taxon>
    </lineage>
</organism>
<dbReference type="Proteomes" id="UP000614982">
    <property type="component" value="Unassembled WGS sequence"/>
</dbReference>
<dbReference type="EMBL" id="BLWA01000009">
    <property type="protein sequence ID" value="GFM93319.1"/>
    <property type="molecule type" value="Genomic_DNA"/>
</dbReference>
<dbReference type="GeneID" id="93656814"/>
<accession>A0ABQ1DQR2</accession>
<evidence type="ECO:0000313" key="2">
    <source>
        <dbReference type="EMBL" id="GFM93319.1"/>
    </source>
</evidence>
<comment type="caution">
    <text evidence="2">The sequence shown here is derived from an EMBL/GenBank/DDBJ whole genome shotgun (WGS) entry which is preliminary data.</text>
</comment>
<keyword evidence="1" id="KW-0812">Transmembrane</keyword>
<gene>
    <name evidence="2" type="ORF">PSCICP_32910</name>
</gene>
<dbReference type="Pfam" id="PF05437">
    <property type="entry name" value="AzlD"/>
    <property type="match status" value="1"/>
</dbReference>
<keyword evidence="1" id="KW-0472">Membrane</keyword>
<proteinExistence type="predicted"/>
<protein>
    <recommendedName>
        <fullName evidence="4">Branched-chain amino acid transport</fullName>
    </recommendedName>
</protein>
<name>A0ABQ1DQR2_PSECI</name>
<dbReference type="InterPro" id="IPR008407">
    <property type="entry name" value="Brnchd-chn_aa_trnsp_AzlD"/>
</dbReference>
<sequence>MPEQTFLILAVAAMVAVTLLPRTLPLQVNTEHWPDFIAKALEYLPVAIVAAITVTPLLIKNQQLQLDRPEFLAAIPTLLCAYLSRNLFLSVALGVAAYIAISAVL</sequence>
<feature type="transmembrane region" description="Helical" evidence="1">
    <location>
        <begin position="71"/>
        <end position="101"/>
    </location>
</feature>
<keyword evidence="1" id="KW-1133">Transmembrane helix</keyword>